<feature type="transmembrane region" description="Helical" evidence="9">
    <location>
        <begin position="55"/>
        <end position="74"/>
    </location>
</feature>
<dbReference type="GO" id="GO:0005886">
    <property type="term" value="C:plasma membrane"/>
    <property type="evidence" value="ECO:0007669"/>
    <property type="project" value="UniProtKB-SubCell"/>
</dbReference>
<evidence type="ECO:0000256" key="3">
    <source>
        <dbReference type="ARBA" id="ARBA00022475"/>
    </source>
</evidence>
<proteinExistence type="inferred from homology"/>
<evidence type="ECO:0000256" key="6">
    <source>
        <dbReference type="ARBA" id="ARBA00022989"/>
    </source>
</evidence>
<name>A0A3E0TS65_9GAMM</name>
<evidence type="ECO:0000313" key="10">
    <source>
        <dbReference type="EMBL" id="REL27210.1"/>
    </source>
</evidence>
<dbReference type="InterPro" id="IPR007272">
    <property type="entry name" value="Sulf_transp_TsuA/YedE"/>
</dbReference>
<comment type="caution">
    <text evidence="10">The sequence shown here is derived from an EMBL/GenBank/DDBJ whole genome shotgun (WGS) entry which is preliminary data.</text>
</comment>
<dbReference type="AlphaFoldDB" id="A0A3E0TS65"/>
<dbReference type="RefSeq" id="WP_116008294.1">
    <property type="nucleotide sequence ID" value="NZ_QUOU01000001.1"/>
</dbReference>
<evidence type="ECO:0000256" key="1">
    <source>
        <dbReference type="ARBA" id="ARBA00004429"/>
    </source>
</evidence>
<comment type="similarity">
    <text evidence="8">Belongs to the TsuA/YedE (TC 9.B.102) family.</text>
</comment>
<dbReference type="OrthoDB" id="9814020at2"/>
<dbReference type="Pfam" id="PF04143">
    <property type="entry name" value="Sulf_transp"/>
    <property type="match status" value="1"/>
</dbReference>
<evidence type="ECO:0000256" key="4">
    <source>
        <dbReference type="ARBA" id="ARBA00022519"/>
    </source>
</evidence>
<protein>
    <submittedName>
        <fullName evidence="10">YeeE/YedE family protein</fullName>
    </submittedName>
</protein>
<comment type="subcellular location">
    <subcellularLocation>
        <location evidence="1">Cell inner membrane</location>
        <topology evidence="1">Multi-pass membrane protein</topology>
    </subcellularLocation>
</comment>
<organism evidence="10 11">
    <name type="scientific">Thalassotalea euphylliae</name>
    <dbReference type="NCBI Taxonomy" id="1655234"/>
    <lineage>
        <taxon>Bacteria</taxon>
        <taxon>Pseudomonadati</taxon>
        <taxon>Pseudomonadota</taxon>
        <taxon>Gammaproteobacteria</taxon>
        <taxon>Alteromonadales</taxon>
        <taxon>Colwelliaceae</taxon>
        <taxon>Thalassotalea</taxon>
    </lineage>
</organism>
<evidence type="ECO:0000256" key="5">
    <source>
        <dbReference type="ARBA" id="ARBA00022692"/>
    </source>
</evidence>
<keyword evidence="7 9" id="KW-0472">Membrane</keyword>
<evidence type="ECO:0000256" key="9">
    <source>
        <dbReference type="SAM" id="Phobius"/>
    </source>
</evidence>
<dbReference type="EMBL" id="QUOU01000001">
    <property type="protein sequence ID" value="REL27210.1"/>
    <property type="molecule type" value="Genomic_DNA"/>
</dbReference>
<dbReference type="PANTHER" id="PTHR30574">
    <property type="entry name" value="INNER MEMBRANE PROTEIN YEDE"/>
    <property type="match status" value="1"/>
</dbReference>
<keyword evidence="4" id="KW-0997">Cell inner membrane</keyword>
<keyword evidence="5 9" id="KW-0812">Transmembrane</keyword>
<feature type="transmembrane region" description="Helical" evidence="9">
    <location>
        <begin position="12"/>
        <end position="35"/>
    </location>
</feature>
<dbReference type="Proteomes" id="UP000256478">
    <property type="component" value="Unassembled WGS sequence"/>
</dbReference>
<evidence type="ECO:0000256" key="7">
    <source>
        <dbReference type="ARBA" id="ARBA00023136"/>
    </source>
</evidence>
<accession>A0A3E0TS65</accession>
<evidence type="ECO:0000313" key="11">
    <source>
        <dbReference type="Proteomes" id="UP000256478"/>
    </source>
</evidence>
<evidence type="ECO:0000256" key="8">
    <source>
        <dbReference type="ARBA" id="ARBA00035655"/>
    </source>
</evidence>
<keyword evidence="6 9" id="KW-1133">Transmembrane helix</keyword>
<evidence type="ECO:0000256" key="2">
    <source>
        <dbReference type="ARBA" id="ARBA00022448"/>
    </source>
</evidence>
<reference evidence="10 11" key="1">
    <citation type="submission" date="2018-08" db="EMBL/GenBank/DDBJ databases">
        <title>Thalassotalea euphylliae genome.</title>
        <authorList>
            <person name="Summers S."/>
            <person name="Rice S.A."/>
            <person name="Freckelton M.L."/>
            <person name="Nedved B.T."/>
            <person name="Hadfield M.G."/>
        </authorList>
    </citation>
    <scope>NUCLEOTIDE SEQUENCE [LARGE SCALE GENOMIC DNA]</scope>
    <source>
        <strain evidence="10 11">H1</strain>
    </source>
</reference>
<dbReference type="PANTHER" id="PTHR30574:SF1">
    <property type="entry name" value="SULPHUR TRANSPORT DOMAIN-CONTAINING PROTEIN"/>
    <property type="match status" value="1"/>
</dbReference>
<gene>
    <name evidence="10" type="ORF">DXX93_11980</name>
</gene>
<sequence>MVEANNQLIAAALAGGTLIGISAVLMMALLGRIAGISGVIGQLLNTDKSTKNKLMTSWQLYFICGLALGGWLYSEIHGVRFAIRENFSTTTLIMSGLLVGFGTRIGNGCTSGHGVCGIARLSKRSLVATCLFMSSAIATVFLTKL</sequence>
<feature type="transmembrane region" description="Helical" evidence="9">
    <location>
        <begin position="125"/>
        <end position="143"/>
    </location>
</feature>
<keyword evidence="2" id="KW-0813">Transport</keyword>
<keyword evidence="3" id="KW-1003">Cell membrane</keyword>